<dbReference type="EMBL" id="BNCQ01000056">
    <property type="protein sequence ID" value="GIM14358.1"/>
    <property type="molecule type" value="Genomic_DNA"/>
</dbReference>
<feature type="region of interest" description="Disordered" evidence="1">
    <location>
        <begin position="94"/>
        <end position="119"/>
    </location>
</feature>
<dbReference type="AlphaFoldDB" id="A0A8J4GUM0"/>
<organism evidence="2 3">
    <name type="scientific">Volvox reticuliferus</name>
    <dbReference type="NCBI Taxonomy" id="1737510"/>
    <lineage>
        <taxon>Eukaryota</taxon>
        <taxon>Viridiplantae</taxon>
        <taxon>Chlorophyta</taxon>
        <taxon>core chlorophytes</taxon>
        <taxon>Chlorophyceae</taxon>
        <taxon>CS clade</taxon>
        <taxon>Chlamydomonadales</taxon>
        <taxon>Volvocaceae</taxon>
        <taxon>Volvox</taxon>
    </lineage>
</organism>
<gene>
    <name evidence="2" type="ORF">Vretimale_17313</name>
</gene>
<comment type="caution">
    <text evidence="2">The sequence shown here is derived from an EMBL/GenBank/DDBJ whole genome shotgun (WGS) entry which is preliminary data.</text>
</comment>
<proteinExistence type="predicted"/>
<feature type="compositionally biased region" description="Low complexity" evidence="1">
    <location>
        <begin position="109"/>
        <end position="119"/>
    </location>
</feature>
<feature type="region of interest" description="Disordered" evidence="1">
    <location>
        <begin position="1"/>
        <end position="77"/>
    </location>
</feature>
<sequence length="230" mass="23395">MTLSPANAPMPASPAAPAAARGSSSCTSAVVTLRPAHSGRRHKKNMGTADASDSTKPAPRAPNSTSKQTSSVRCSWEHSSPATWFSARLIKSGANRPSTEGHRMQNHSGGAAANAAGRAIARAAARTRIAKAVPLPPPPPSPLPAALVVERLRSLAAAESSALPAADGSASTSASTDTDAMVGSMSAMSAKTRVASCLAMKDTCGLSWPQVEDTNCRSRRSAPAEASKMA</sequence>
<dbReference type="Proteomes" id="UP000722791">
    <property type="component" value="Unassembled WGS sequence"/>
</dbReference>
<feature type="compositionally biased region" description="Low complexity" evidence="1">
    <location>
        <begin position="1"/>
        <end position="25"/>
    </location>
</feature>
<evidence type="ECO:0000313" key="2">
    <source>
        <dbReference type="EMBL" id="GIM14358.1"/>
    </source>
</evidence>
<name>A0A8J4GUM0_9CHLO</name>
<protein>
    <submittedName>
        <fullName evidence="2">Uncharacterized protein</fullName>
    </submittedName>
</protein>
<accession>A0A8J4GUM0</accession>
<evidence type="ECO:0000313" key="3">
    <source>
        <dbReference type="Proteomes" id="UP000722791"/>
    </source>
</evidence>
<feature type="compositionally biased region" description="Polar residues" evidence="1">
    <location>
        <begin position="62"/>
        <end position="77"/>
    </location>
</feature>
<reference evidence="2" key="1">
    <citation type="journal article" date="2021" name="Proc. Natl. Acad. Sci. U.S.A.">
        <title>Three genomes in the algal genus Volvox reveal the fate of a haploid sex-determining region after a transition to homothallism.</title>
        <authorList>
            <person name="Yamamoto K."/>
            <person name="Hamaji T."/>
            <person name="Kawai-Toyooka H."/>
            <person name="Matsuzaki R."/>
            <person name="Takahashi F."/>
            <person name="Nishimura Y."/>
            <person name="Kawachi M."/>
            <person name="Noguchi H."/>
            <person name="Minakuchi Y."/>
            <person name="Umen J.G."/>
            <person name="Toyoda A."/>
            <person name="Nozaki H."/>
        </authorList>
    </citation>
    <scope>NUCLEOTIDE SEQUENCE</scope>
    <source>
        <strain evidence="2">NIES-3785</strain>
    </source>
</reference>
<evidence type="ECO:0000256" key="1">
    <source>
        <dbReference type="SAM" id="MobiDB-lite"/>
    </source>
</evidence>